<protein>
    <recommendedName>
        <fullName evidence="2">PIH1 N-terminal domain-containing protein</fullName>
    </recommendedName>
</protein>
<accession>A0ABD3R1S2</accession>
<sequence>MLKIFLNIVYSDRVAGPVAKESKKRLPGGTSWSVPFALGPLRMERDKSGRNLIPTFDCCFHPLSLRYAHARQEFFDSKNDGKRSVDKSWD</sequence>
<dbReference type="PANTHER" id="PTHR22997">
    <property type="entry name" value="PIH1 DOMAIN-CONTAINING PROTEIN 1"/>
    <property type="match status" value="1"/>
</dbReference>
<organism evidence="3 4">
    <name type="scientific">Cyclostephanos tholiformis</name>
    <dbReference type="NCBI Taxonomy" id="382380"/>
    <lineage>
        <taxon>Eukaryota</taxon>
        <taxon>Sar</taxon>
        <taxon>Stramenopiles</taxon>
        <taxon>Ochrophyta</taxon>
        <taxon>Bacillariophyta</taxon>
        <taxon>Coscinodiscophyceae</taxon>
        <taxon>Thalassiosirophycidae</taxon>
        <taxon>Stephanodiscales</taxon>
        <taxon>Stephanodiscaceae</taxon>
        <taxon>Cyclostephanos</taxon>
    </lineage>
</organism>
<evidence type="ECO:0000313" key="4">
    <source>
        <dbReference type="Proteomes" id="UP001530377"/>
    </source>
</evidence>
<dbReference type="Pfam" id="PF08190">
    <property type="entry name" value="PIH1"/>
    <property type="match status" value="1"/>
</dbReference>
<gene>
    <name evidence="3" type="ORF">ACHAXA_001895</name>
</gene>
<name>A0ABD3R1S2_9STRA</name>
<evidence type="ECO:0000313" key="3">
    <source>
        <dbReference type="EMBL" id="KAL3806363.1"/>
    </source>
</evidence>
<dbReference type="InterPro" id="IPR050734">
    <property type="entry name" value="PIH1/Kintoun_subfamily"/>
</dbReference>
<dbReference type="PANTHER" id="PTHR22997:SF0">
    <property type="entry name" value="PIH1 DOMAIN-CONTAINING PROTEIN 1"/>
    <property type="match status" value="1"/>
</dbReference>
<evidence type="ECO:0000256" key="1">
    <source>
        <dbReference type="ARBA" id="ARBA00008511"/>
    </source>
</evidence>
<feature type="non-terminal residue" evidence="3">
    <location>
        <position position="90"/>
    </location>
</feature>
<dbReference type="AlphaFoldDB" id="A0ABD3R1S2"/>
<proteinExistence type="inferred from homology"/>
<dbReference type="InterPro" id="IPR012981">
    <property type="entry name" value="PIH1_N"/>
</dbReference>
<keyword evidence="4" id="KW-1185">Reference proteome</keyword>
<feature type="domain" description="PIH1 N-terminal" evidence="2">
    <location>
        <begin position="3"/>
        <end position="74"/>
    </location>
</feature>
<reference evidence="3 4" key="1">
    <citation type="submission" date="2024-10" db="EMBL/GenBank/DDBJ databases">
        <title>Updated reference genomes for cyclostephanoid diatoms.</title>
        <authorList>
            <person name="Roberts W.R."/>
            <person name="Alverson A.J."/>
        </authorList>
    </citation>
    <scope>NUCLEOTIDE SEQUENCE [LARGE SCALE GENOMIC DNA]</scope>
    <source>
        <strain evidence="3 4">AJA228-03</strain>
    </source>
</reference>
<dbReference type="EMBL" id="JALLPB020000826">
    <property type="protein sequence ID" value="KAL3806363.1"/>
    <property type="molecule type" value="Genomic_DNA"/>
</dbReference>
<evidence type="ECO:0000259" key="2">
    <source>
        <dbReference type="Pfam" id="PF08190"/>
    </source>
</evidence>
<comment type="caution">
    <text evidence="3">The sequence shown here is derived from an EMBL/GenBank/DDBJ whole genome shotgun (WGS) entry which is preliminary data.</text>
</comment>
<dbReference type="Proteomes" id="UP001530377">
    <property type="component" value="Unassembled WGS sequence"/>
</dbReference>
<comment type="similarity">
    <text evidence="1">Belongs to the PIH1 family.</text>
</comment>